<evidence type="ECO:0000313" key="14">
    <source>
        <dbReference type="Proteomes" id="UP000064249"/>
    </source>
</evidence>
<accession>A0A101FYK1</accession>
<dbReference type="SUPFAM" id="SSF51735">
    <property type="entry name" value="NAD(P)-binding Rossmann-fold domains"/>
    <property type="match status" value="1"/>
</dbReference>
<dbReference type="PANTHER" id="PTHR43725:SF47">
    <property type="entry name" value="UDP-GLUCOSE 4-EPIMERASE"/>
    <property type="match status" value="1"/>
</dbReference>
<dbReference type="GO" id="GO:0003978">
    <property type="term" value="F:UDP-glucose 4-epimerase activity"/>
    <property type="evidence" value="ECO:0007669"/>
    <property type="project" value="UniProtKB-EC"/>
</dbReference>
<evidence type="ECO:0000256" key="10">
    <source>
        <dbReference type="ARBA" id="ARBA00031367"/>
    </source>
</evidence>
<dbReference type="Gene3D" id="3.90.25.10">
    <property type="entry name" value="UDP-galactose 4-epimerase, domain 1"/>
    <property type="match status" value="1"/>
</dbReference>
<evidence type="ECO:0000256" key="5">
    <source>
        <dbReference type="ARBA" id="ARBA00013189"/>
    </source>
</evidence>
<keyword evidence="9" id="KW-0413">Isomerase</keyword>
<organism evidence="13 14">
    <name type="scientific">Anaerolinea thermophila</name>
    <dbReference type="NCBI Taxonomy" id="167964"/>
    <lineage>
        <taxon>Bacteria</taxon>
        <taxon>Bacillati</taxon>
        <taxon>Chloroflexota</taxon>
        <taxon>Anaerolineae</taxon>
        <taxon>Anaerolineales</taxon>
        <taxon>Anaerolineaceae</taxon>
        <taxon>Anaerolinea</taxon>
    </lineage>
</organism>
<comment type="catalytic activity">
    <reaction evidence="1">
        <text>UDP-alpha-D-glucose = UDP-alpha-D-galactose</text>
        <dbReference type="Rhea" id="RHEA:22168"/>
        <dbReference type="ChEBI" id="CHEBI:58885"/>
        <dbReference type="ChEBI" id="CHEBI:66914"/>
        <dbReference type="EC" id="5.1.3.2"/>
    </reaction>
</comment>
<dbReference type="Pfam" id="PF01370">
    <property type="entry name" value="Epimerase"/>
    <property type="match status" value="1"/>
</dbReference>
<dbReference type="AlphaFoldDB" id="A0A101FYK1"/>
<comment type="caution">
    <text evidence="13">The sequence shown here is derived from an EMBL/GenBank/DDBJ whole genome shotgun (WGS) entry which is preliminary data.</text>
</comment>
<sequence>MKFLITGGAGYIGSTIASAMEDNGHTPIILDSLVTGKAEFTANRTFYRGDIADKALVQGIFEDHPDIEAVIHCAALIVVPESTQKPYEYYRENVGKSLELFDTLHKVGCKRIVFSSSASIYDTVPGFMVTESSPLNPTNPYARTKMMMEMILRDFCQAYGMQGIALRYFNPIGADPKMRSGLHDQNPSHVVAKMVEVQLGRLPEFVITGTDYATRDGTGIRDYIHIWDLVRAHINAVTDFDAVFKRACNPKENYLVINLGSGNGVTVRELVTAFESVIGHSINKREGPRRPGDAAGAYANADLAAKLLNWKTELSIEQGIADALKWGELRDKVLHYS</sequence>
<evidence type="ECO:0000256" key="6">
    <source>
        <dbReference type="ARBA" id="ARBA00018569"/>
    </source>
</evidence>
<evidence type="ECO:0000256" key="4">
    <source>
        <dbReference type="ARBA" id="ARBA00007637"/>
    </source>
</evidence>
<evidence type="ECO:0000256" key="8">
    <source>
        <dbReference type="ARBA" id="ARBA00023144"/>
    </source>
</evidence>
<keyword evidence="8" id="KW-0119">Carbohydrate metabolism</keyword>
<evidence type="ECO:0000256" key="2">
    <source>
        <dbReference type="ARBA" id="ARBA00001911"/>
    </source>
</evidence>
<dbReference type="PATRIC" id="fig|167964.4.peg.174"/>
<dbReference type="EC" id="5.1.3.2" evidence="5"/>
<keyword evidence="7" id="KW-0520">NAD</keyword>
<name>A0A101FYK1_9CHLR</name>
<evidence type="ECO:0000256" key="3">
    <source>
        <dbReference type="ARBA" id="ARBA00004947"/>
    </source>
</evidence>
<comment type="similarity">
    <text evidence="4">Belongs to the NAD(P)-dependent epimerase/dehydratase family.</text>
</comment>
<gene>
    <name evidence="13" type="ORF">XD73_0291</name>
</gene>
<feature type="domain" description="NAD-dependent epimerase/dehydratase" evidence="12">
    <location>
        <begin position="4"/>
        <end position="242"/>
    </location>
</feature>
<dbReference type="InterPro" id="IPR001509">
    <property type="entry name" value="Epimerase_deHydtase"/>
</dbReference>
<dbReference type="Gene3D" id="3.40.50.720">
    <property type="entry name" value="NAD(P)-binding Rossmann-like Domain"/>
    <property type="match status" value="1"/>
</dbReference>
<evidence type="ECO:0000256" key="11">
    <source>
        <dbReference type="ARBA" id="ARBA00033067"/>
    </source>
</evidence>
<evidence type="ECO:0000256" key="1">
    <source>
        <dbReference type="ARBA" id="ARBA00000083"/>
    </source>
</evidence>
<dbReference type="EMBL" id="LGFU01000006">
    <property type="protein sequence ID" value="KUK46820.1"/>
    <property type="molecule type" value="Genomic_DNA"/>
</dbReference>
<evidence type="ECO:0000259" key="12">
    <source>
        <dbReference type="Pfam" id="PF01370"/>
    </source>
</evidence>
<evidence type="ECO:0000256" key="7">
    <source>
        <dbReference type="ARBA" id="ARBA00023027"/>
    </source>
</evidence>
<comment type="pathway">
    <text evidence="3">Carbohydrate metabolism; galactose metabolism.</text>
</comment>
<evidence type="ECO:0000313" key="13">
    <source>
        <dbReference type="EMBL" id="KUK46820.1"/>
    </source>
</evidence>
<dbReference type="InterPro" id="IPR036291">
    <property type="entry name" value="NAD(P)-bd_dom_sf"/>
</dbReference>
<proteinExistence type="inferred from homology"/>
<dbReference type="UniPathway" id="UPA00214"/>
<reference evidence="13 14" key="1">
    <citation type="journal article" date="2015" name="MBio">
        <title>Genome-Resolved Metagenomic Analysis Reveals Roles for Candidate Phyla and Other Microbial Community Members in Biogeochemical Transformations in Oil Reservoirs.</title>
        <authorList>
            <person name="Hu P."/>
            <person name="Tom L."/>
            <person name="Singh A."/>
            <person name="Thomas B.C."/>
            <person name="Baker B.J."/>
            <person name="Piceno Y.M."/>
            <person name="Andersen G.L."/>
            <person name="Banfield J.F."/>
        </authorList>
    </citation>
    <scope>NUCLEOTIDE SEQUENCE [LARGE SCALE GENOMIC DNA]</scope>
    <source>
        <strain evidence="13">46_16</strain>
    </source>
</reference>
<keyword evidence="8" id="KW-0299">Galactose metabolism</keyword>
<dbReference type="Proteomes" id="UP000064249">
    <property type="component" value="Unassembled WGS sequence"/>
</dbReference>
<protein>
    <recommendedName>
        <fullName evidence="6">UDP-glucose 4-epimerase</fullName>
        <ecNumber evidence="5">5.1.3.2</ecNumber>
    </recommendedName>
    <alternativeName>
        <fullName evidence="11">Galactowaldenase</fullName>
    </alternativeName>
    <alternativeName>
        <fullName evidence="10">UDP-galactose 4-epimerase</fullName>
    </alternativeName>
</protein>
<dbReference type="PANTHER" id="PTHR43725">
    <property type="entry name" value="UDP-GLUCOSE 4-EPIMERASE"/>
    <property type="match status" value="1"/>
</dbReference>
<dbReference type="InterPro" id="IPR005886">
    <property type="entry name" value="UDP_G4E"/>
</dbReference>
<evidence type="ECO:0000256" key="9">
    <source>
        <dbReference type="ARBA" id="ARBA00023235"/>
    </source>
</evidence>
<comment type="cofactor">
    <cofactor evidence="2">
        <name>NAD(+)</name>
        <dbReference type="ChEBI" id="CHEBI:57540"/>
    </cofactor>
</comment>
<dbReference type="GO" id="GO:0005829">
    <property type="term" value="C:cytosol"/>
    <property type="evidence" value="ECO:0007669"/>
    <property type="project" value="TreeGrafter"/>
</dbReference>
<dbReference type="NCBIfam" id="TIGR01179">
    <property type="entry name" value="galE"/>
    <property type="match status" value="1"/>
</dbReference>
<dbReference type="GO" id="GO:0006012">
    <property type="term" value="P:galactose metabolic process"/>
    <property type="evidence" value="ECO:0007669"/>
    <property type="project" value="UniProtKB-UniPathway"/>
</dbReference>